<proteinExistence type="predicted"/>
<comment type="caution">
    <text evidence="2">The sequence shown here is derived from an EMBL/GenBank/DDBJ whole genome shotgun (WGS) entry which is preliminary data.</text>
</comment>
<dbReference type="EMBL" id="JAWRVI010000012">
    <property type="protein sequence ID" value="KAK4091447.1"/>
    <property type="molecule type" value="Genomic_DNA"/>
</dbReference>
<organism evidence="2 3">
    <name type="scientific">Purpureocillium lilacinum</name>
    <name type="common">Paecilomyces lilacinus</name>
    <dbReference type="NCBI Taxonomy" id="33203"/>
    <lineage>
        <taxon>Eukaryota</taxon>
        <taxon>Fungi</taxon>
        <taxon>Dikarya</taxon>
        <taxon>Ascomycota</taxon>
        <taxon>Pezizomycotina</taxon>
        <taxon>Sordariomycetes</taxon>
        <taxon>Hypocreomycetidae</taxon>
        <taxon>Hypocreales</taxon>
        <taxon>Ophiocordycipitaceae</taxon>
        <taxon>Purpureocillium</taxon>
    </lineage>
</organism>
<evidence type="ECO:0000313" key="2">
    <source>
        <dbReference type="EMBL" id="KAK4091447.1"/>
    </source>
</evidence>
<gene>
    <name evidence="2" type="ORF">Purlil1_4461</name>
</gene>
<reference evidence="2 3" key="1">
    <citation type="journal article" date="2024" name="Microbiol. Resour. Announc.">
        <title>Genome annotations for the ascomycete fungi Trichoderma harzianum, Trichoderma aggressivum, and Purpureocillium lilacinum.</title>
        <authorList>
            <person name="Beijen E.P.W."/>
            <person name="Ohm R.A."/>
        </authorList>
    </citation>
    <scope>NUCLEOTIDE SEQUENCE [LARGE SCALE GENOMIC DNA]</scope>
    <source>
        <strain evidence="2 3">CBS 150709</strain>
    </source>
</reference>
<feature type="region of interest" description="Disordered" evidence="1">
    <location>
        <begin position="113"/>
        <end position="143"/>
    </location>
</feature>
<sequence length="219" mass="23573">MSTGAIRQRARYGTDPATAGGRRVVAVNPEMRQTNRPLAAFGVARPSKALASQTSSGQPVWGQAATSRVLASGLRNACEDGFSEVSWRTWGWGDGAWGSCRRLYCKFTSKRGSRPEHLQVPSGGQGYDTAHRRKPQISGRSERQRRIWSMRPGTNGSARSDDVRICPPGTAIVAPLGRACSSAKRAGLPSLASVGNGHERCKARADNEKPRSRGCLRAV</sequence>
<name>A0ABR0C537_PURLI</name>
<accession>A0ABR0C537</accession>
<keyword evidence="3" id="KW-1185">Reference proteome</keyword>
<evidence type="ECO:0000313" key="3">
    <source>
        <dbReference type="Proteomes" id="UP001287286"/>
    </source>
</evidence>
<protein>
    <submittedName>
        <fullName evidence="2">Uncharacterized protein</fullName>
    </submittedName>
</protein>
<dbReference type="Proteomes" id="UP001287286">
    <property type="component" value="Unassembled WGS sequence"/>
</dbReference>
<evidence type="ECO:0000256" key="1">
    <source>
        <dbReference type="SAM" id="MobiDB-lite"/>
    </source>
</evidence>